<dbReference type="EMBL" id="JAGHKO010000011">
    <property type="protein sequence ID" value="MBO9203855.1"/>
    <property type="molecule type" value="Genomic_DNA"/>
</dbReference>
<protein>
    <submittedName>
        <fullName evidence="1">Uncharacterized protein</fullName>
    </submittedName>
</protein>
<reference evidence="1 2" key="1">
    <citation type="submission" date="2021-03" db="EMBL/GenBank/DDBJ databases">
        <title>Assistant Professor.</title>
        <authorList>
            <person name="Huq M.A."/>
        </authorList>
    </citation>
    <scope>NUCLEOTIDE SEQUENCE [LARGE SCALE GENOMIC DNA]</scope>
    <source>
        <strain evidence="1 2">MAH-29</strain>
    </source>
</reference>
<keyword evidence="2" id="KW-1185">Reference proteome</keyword>
<organism evidence="1 2">
    <name type="scientific">Niastella soli</name>
    <dbReference type="NCBI Taxonomy" id="2821487"/>
    <lineage>
        <taxon>Bacteria</taxon>
        <taxon>Pseudomonadati</taxon>
        <taxon>Bacteroidota</taxon>
        <taxon>Chitinophagia</taxon>
        <taxon>Chitinophagales</taxon>
        <taxon>Chitinophagaceae</taxon>
        <taxon>Niastella</taxon>
    </lineage>
</organism>
<comment type="caution">
    <text evidence="1">The sequence shown here is derived from an EMBL/GenBank/DDBJ whole genome shotgun (WGS) entry which is preliminary data.</text>
</comment>
<dbReference type="RefSeq" id="WP_209141906.1">
    <property type="nucleotide sequence ID" value="NZ_JAGHKO010000011.1"/>
</dbReference>
<accession>A0ABS3Z121</accession>
<evidence type="ECO:0000313" key="2">
    <source>
        <dbReference type="Proteomes" id="UP000677244"/>
    </source>
</evidence>
<gene>
    <name evidence="1" type="ORF">J7I42_26460</name>
</gene>
<sequence>MSGRNVLFIVCLTLQINRLFGQDCYNKFMTLGEDAIKKKQWETAIKQFQAAKFCDPVTYERTHKLDSLINATYAIWIKTSEAARIAAENAGINILLGESNALFIKGNFNALGAKINSSSYCRRAAVTRYLSEIKSFIPDSILDDIIDFTDYIYQGKSYLAILQKKKKESQRVGSRSKNANGADSIKQETEFVLLDSKNNFNVIFAKPLPVPTGKNYYRFIKGSDSILINESNFGRLAIKTYYYEPGYDSVKCIKPNVEKSLKERMESVYKDTIETLAGMGISLEMIEPVKNDSTKQRSRLDISIYQKKQISHAVVEKGLISLTYVKRNNELVVVLKNDTTKGFEIKIYSLVDLSCLYEQANVATYSNLSEVNSSNLLKFNIIGQEKTQYYDFVKGVSVQFLDKPNETTKISKSIKSGYIATLNYYTVPSPNFYTIKVLDNNMNELKRINNSNYGGYRYIAKSDRLLVLGQTYSSYISSTFNWGVPKKEQQSKIVFDTLRVYSLNDGDSIIYTADKIKFINDSIVALLKYNSVEVINFSGKVPYRLLTLENIGQVQFSNLSGLLWLKFKNKDSGNDGFITLIYSTKLQKEIYRSQRLLSKSTGYFFASATDDPNVQELYAIDTFTNEMKCMPVKNIQRKAFLDKRIYFLPSQNIFYTITPLEDLAGDNEDNILSNQELMLTIYKIEITKLIKQAIGTQIDVYNVNKGKLRTIKALSYFDYAEPILFGDFLCYKPSSYDDIVGDDESDVGKCFVFNINSLKN</sequence>
<evidence type="ECO:0000313" key="1">
    <source>
        <dbReference type="EMBL" id="MBO9203855.1"/>
    </source>
</evidence>
<dbReference type="Proteomes" id="UP000677244">
    <property type="component" value="Unassembled WGS sequence"/>
</dbReference>
<proteinExistence type="predicted"/>
<name>A0ABS3Z121_9BACT</name>